<comment type="pathway">
    <text evidence="7">Carbohydrate degradation; 2-deoxy-D-ribose 1-phosphate degradation; D-glyceraldehyde 3-phosphate and acetaldehyde from 2-deoxy-alpha-D-ribose 1-phosphate: step 2/2.</text>
</comment>
<comment type="subcellular location">
    <subcellularLocation>
        <location evidence="7">Cytoplasm</location>
    </subcellularLocation>
</comment>
<dbReference type="Gene3D" id="3.20.20.70">
    <property type="entry name" value="Aldolase class I"/>
    <property type="match status" value="1"/>
</dbReference>
<dbReference type="GO" id="GO:0006018">
    <property type="term" value="P:2-deoxyribose 1-phosphate catabolic process"/>
    <property type="evidence" value="ECO:0007669"/>
    <property type="project" value="UniProtKB-UniRule"/>
</dbReference>
<gene>
    <name evidence="7 8" type="primary">deoC</name>
    <name evidence="8" type="ORF">GNZ21_00505</name>
</gene>
<keyword evidence="3 7" id="KW-0456">Lyase</keyword>
<dbReference type="AlphaFoldDB" id="A0A7K1UEE6"/>
<evidence type="ECO:0000256" key="6">
    <source>
        <dbReference type="ARBA" id="ARBA00056337"/>
    </source>
</evidence>
<dbReference type="InterPro" id="IPR028581">
    <property type="entry name" value="DeoC_typeI"/>
</dbReference>
<dbReference type="InterPro" id="IPR011343">
    <property type="entry name" value="DeoC"/>
</dbReference>
<evidence type="ECO:0000256" key="3">
    <source>
        <dbReference type="ARBA" id="ARBA00023239"/>
    </source>
</evidence>
<sequence length="235" mass="23322">MSSHVSTSPTPQELAPLIDHTVLKPDTGETTVRRVIAEAVEHGFASVCINPKWVELTAAALAGTGVKTCTVVGFPLGATTTAQKVAEAQEAVANGAEEIDMVVDIADANAGAGEAVRAQIAAVAAAAHSGGAILKVILETALLTEDAKVLVCRAAEAAGADFVKTSTGFGGGGATVEDIALMHREVGGRLGIKASGGVRSYEDAAAVVAAGATRIGASSSLDIVGAGKTSTGDGY</sequence>
<keyword evidence="9" id="KW-1185">Reference proteome</keyword>
<feature type="active site" description="Schiff-base intermediate with acetaldehyde" evidence="7">
    <location>
        <position position="164"/>
    </location>
</feature>
<evidence type="ECO:0000256" key="5">
    <source>
        <dbReference type="ARBA" id="ARBA00048791"/>
    </source>
</evidence>
<evidence type="ECO:0000313" key="9">
    <source>
        <dbReference type="Proteomes" id="UP000460157"/>
    </source>
</evidence>
<feature type="active site" description="Proton donor/acceptor" evidence="7">
    <location>
        <position position="100"/>
    </location>
</feature>
<protein>
    <recommendedName>
        <fullName evidence="7">Deoxyribose-phosphate aldolase</fullName>
        <shortName evidence="7">DERA</shortName>
        <ecNumber evidence="7">4.1.2.4</ecNumber>
    </recommendedName>
    <alternativeName>
        <fullName evidence="7">2-deoxy-D-ribose 5-phosphate aldolase</fullName>
    </alternativeName>
    <alternativeName>
        <fullName evidence="7">Phosphodeoxyriboaldolase</fullName>
        <shortName evidence="7">Deoxyriboaldolase</shortName>
    </alternativeName>
</protein>
<dbReference type="GO" id="GO:0009264">
    <property type="term" value="P:deoxyribonucleotide catabolic process"/>
    <property type="evidence" value="ECO:0007669"/>
    <property type="project" value="UniProtKB-UniRule"/>
</dbReference>
<keyword evidence="2 7" id="KW-0963">Cytoplasm</keyword>
<proteinExistence type="inferred from homology"/>
<comment type="catalytic activity">
    <reaction evidence="5 7">
        <text>2-deoxy-D-ribose 5-phosphate = D-glyceraldehyde 3-phosphate + acetaldehyde</text>
        <dbReference type="Rhea" id="RHEA:12821"/>
        <dbReference type="ChEBI" id="CHEBI:15343"/>
        <dbReference type="ChEBI" id="CHEBI:59776"/>
        <dbReference type="ChEBI" id="CHEBI:62877"/>
        <dbReference type="EC" id="4.1.2.4"/>
    </reaction>
</comment>
<comment type="caution">
    <text evidence="8">The sequence shown here is derived from an EMBL/GenBank/DDBJ whole genome shotgun (WGS) entry which is preliminary data.</text>
</comment>
<dbReference type="EMBL" id="WRPM01000005">
    <property type="protein sequence ID" value="MVT24855.1"/>
    <property type="molecule type" value="Genomic_DNA"/>
</dbReference>
<evidence type="ECO:0000256" key="4">
    <source>
        <dbReference type="ARBA" id="ARBA00023270"/>
    </source>
</evidence>
<dbReference type="GO" id="GO:0004139">
    <property type="term" value="F:deoxyribose-phosphate aldolase activity"/>
    <property type="evidence" value="ECO:0007669"/>
    <property type="project" value="UniProtKB-UniRule"/>
</dbReference>
<dbReference type="PANTHER" id="PTHR10889:SF1">
    <property type="entry name" value="DEOXYRIBOSE-PHOSPHATE ALDOLASE"/>
    <property type="match status" value="1"/>
</dbReference>
<dbReference type="GO" id="GO:0016052">
    <property type="term" value="P:carbohydrate catabolic process"/>
    <property type="evidence" value="ECO:0007669"/>
    <property type="project" value="TreeGrafter"/>
</dbReference>
<dbReference type="UniPathway" id="UPA00002">
    <property type="reaction ID" value="UER00468"/>
</dbReference>
<dbReference type="GO" id="GO:0005737">
    <property type="term" value="C:cytoplasm"/>
    <property type="evidence" value="ECO:0007669"/>
    <property type="project" value="UniProtKB-SubCell"/>
</dbReference>
<dbReference type="NCBIfam" id="TIGR00126">
    <property type="entry name" value="deoC"/>
    <property type="match status" value="1"/>
</dbReference>
<evidence type="ECO:0000313" key="8">
    <source>
        <dbReference type="EMBL" id="MVT24855.1"/>
    </source>
</evidence>
<reference evidence="8 9" key="1">
    <citation type="submission" date="2019-12" db="EMBL/GenBank/DDBJ databases">
        <title>Nesterenkonia muleiensis sp. nov., a novel actinobacterium isolated from sap of Populus euphratica.</title>
        <authorList>
            <person name="Wang R."/>
        </authorList>
    </citation>
    <scope>NUCLEOTIDE SEQUENCE [LARGE SCALE GENOMIC DNA]</scope>
    <source>
        <strain evidence="8 9">F10</strain>
    </source>
</reference>
<dbReference type="SMART" id="SM01133">
    <property type="entry name" value="DeoC"/>
    <property type="match status" value="1"/>
</dbReference>
<accession>A0A7K1UEE6</accession>
<evidence type="ECO:0000256" key="7">
    <source>
        <dbReference type="HAMAP-Rule" id="MF_00114"/>
    </source>
</evidence>
<evidence type="ECO:0000256" key="2">
    <source>
        <dbReference type="ARBA" id="ARBA00022490"/>
    </source>
</evidence>
<dbReference type="PIRSF" id="PIRSF001357">
    <property type="entry name" value="DeoC"/>
    <property type="match status" value="1"/>
</dbReference>
<dbReference type="InterPro" id="IPR002915">
    <property type="entry name" value="DeoC/FbaB/LacD_aldolase"/>
</dbReference>
<comment type="function">
    <text evidence="6 7">Catalyzes a reversible aldol reaction between acetaldehyde and D-glyceraldehyde 3-phosphate to generate 2-deoxy-D-ribose 5-phosphate.</text>
</comment>
<keyword evidence="4 7" id="KW-0704">Schiff base</keyword>
<dbReference type="Proteomes" id="UP000460157">
    <property type="component" value="Unassembled WGS sequence"/>
</dbReference>
<dbReference type="CDD" id="cd00959">
    <property type="entry name" value="DeoC"/>
    <property type="match status" value="1"/>
</dbReference>
<dbReference type="FunFam" id="3.20.20.70:FF:000044">
    <property type="entry name" value="Deoxyribose-phosphate aldolase"/>
    <property type="match status" value="1"/>
</dbReference>
<feature type="active site" description="Proton donor/acceptor" evidence="7">
    <location>
        <position position="193"/>
    </location>
</feature>
<dbReference type="Pfam" id="PF01791">
    <property type="entry name" value="DeoC"/>
    <property type="match status" value="1"/>
</dbReference>
<organism evidence="8 9">
    <name type="scientific">Nesterenkonia alkaliphila</name>
    <dbReference type="NCBI Taxonomy" id="1463631"/>
    <lineage>
        <taxon>Bacteria</taxon>
        <taxon>Bacillati</taxon>
        <taxon>Actinomycetota</taxon>
        <taxon>Actinomycetes</taxon>
        <taxon>Micrococcales</taxon>
        <taxon>Micrococcaceae</taxon>
        <taxon>Nesterenkonia</taxon>
    </lineage>
</organism>
<dbReference type="EC" id="4.1.2.4" evidence="7"/>
<comment type="similarity">
    <text evidence="1 7">Belongs to the DeoC/FbaB aldolase family. DeoC type 1 subfamily.</text>
</comment>
<dbReference type="PANTHER" id="PTHR10889">
    <property type="entry name" value="DEOXYRIBOSE-PHOSPHATE ALDOLASE"/>
    <property type="match status" value="1"/>
</dbReference>
<dbReference type="InterPro" id="IPR013785">
    <property type="entry name" value="Aldolase_TIM"/>
</dbReference>
<evidence type="ECO:0000256" key="1">
    <source>
        <dbReference type="ARBA" id="ARBA00010936"/>
    </source>
</evidence>
<dbReference type="SUPFAM" id="SSF51569">
    <property type="entry name" value="Aldolase"/>
    <property type="match status" value="1"/>
</dbReference>
<dbReference type="HAMAP" id="MF_00114">
    <property type="entry name" value="DeoC_type1"/>
    <property type="match status" value="1"/>
</dbReference>
<name>A0A7K1UEE6_9MICC</name>